<dbReference type="Proteomes" id="UP000324973">
    <property type="component" value="Unassembled WGS sequence"/>
</dbReference>
<protein>
    <submittedName>
        <fullName evidence="1">Uncharacterized protein</fullName>
    </submittedName>
</protein>
<accession>A0A5D4XKT2</accession>
<keyword evidence="2" id="KW-1185">Reference proteome</keyword>
<dbReference type="AlphaFoldDB" id="A0A5D4XKT2"/>
<evidence type="ECO:0000313" key="2">
    <source>
        <dbReference type="Proteomes" id="UP000324973"/>
    </source>
</evidence>
<dbReference type="OrthoDB" id="583336at2"/>
<name>A0A5D4XKT2_9GAMM</name>
<evidence type="ECO:0000313" key="1">
    <source>
        <dbReference type="EMBL" id="TYT25308.1"/>
    </source>
</evidence>
<dbReference type="RefSeq" id="WP_149101858.1">
    <property type="nucleotide sequence ID" value="NZ_VTFT01000001.1"/>
</dbReference>
<sequence length="106" mass="12024">MSTATEEFRRVFLPYCIERVEDHGHVVLNRLYKPLGMRTEEHVDYVPHAVRLIGLTPGKAAQLSHAHSDSTDRIHLYADASAPTRSPEDWDAYQRKLGLLATLEIA</sequence>
<organism evidence="1 2">
    <name type="scientific">Luteimonas viscosa</name>
    <dbReference type="NCBI Taxonomy" id="1132694"/>
    <lineage>
        <taxon>Bacteria</taxon>
        <taxon>Pseudomonadati</taxon>
        <taxon>Pseudomonadota</taxon>
        <taxon>Gammaproteobacteria</taxon>
        <taxon>Lysobacterales</taxon>
        <taxon>Lysobacteraceae</taxon>
        <taxon>Luteimonas</taxon>
    </lineage>
</organism>
<comment type="caution">
    <text evidence="1">The sequence shown here is derived from an EMBL/GenBank/DDBJ whole genome shotgun (WGS) entry which is preliminary data.</text>
</comment>
<reference evidence="1 2" key="1">
    <citation type="submission" date="2019-08" db="EMBL/GenBank/DDBJ databases">
        <title>Luteimonas viscosus sp. nov., isolated from soil of a sunflower field.</title>
        <authorList>
            <person name="Jianli Z."/>
            <person name="Ying Z."/>
        </authorList>
    </citation>
    <scope>NUCLEOTIDE SEQUENCE [LARGE SCALE GENOMIC DNA]</scope>
    <source>
        <strain evidence="1 2">XBU10</strain>
    </source>
</reference>
<proteinExistence type="predicted"/>
<dbReference type="EMBL" id="VTFT01000001">
    <property type="protein sequence ID" value="TYT25308.1"/>
    <property type="molecule type" value="Genomic_DNA"/>
</dbReference>
<gene>
    <name evidence="1" type="ORF">FZO89_02945</name>
</gene>